<dbReference type="RefSeq" id="WP_127945233.1">
    <property type="nucleotide sequence ID" value="NZ_RKLN01000001.1"/>
</dbReference>
<accession>A0A438B5M3</accession>
<dbReference type="OrthoDB" id="4517396at2"/>
<gene>
    <name evidence="1" type="ORF">EF834_01980</name>
</gene>
<name>A0A438B5M3_9NOCA</name>
<dbReference type="Gene3D" id="3.40.50.1820">
    <property type="entry name" value="alpha/beta hydrolase"/>
    <property type="match status" value="1"/>
</dbReference>
<comment type="caution">
    <text evidence="1">The sequence shown here is derived from an EMBL/GenBank/DDBJ whole genome shotgun (WGS) entry which is preliminary data.</text>
</comment>
<keyword evidence="2" id="KW-1185">Reference proteome</keyword>
<evidence type="ECO:0000313" key="2">
    <source>
        <dbReference type="Proteomes" id="UP000284333"/>
    </source>
</evidence>
<sequence length="257" mass="28207">MGVKPTMTVITCRGIGEPYPSPMLANVTRLLDPERFRIVALPWSATYGPVPSVRGISFDKALRTGREMLIDYIRRDPNPVVLLGYSGGAALAGNVADEIALGDHPGLDLRGVGLISDPLRSSVNDVNPGATGCGIAGSRPIPGNFLVWHCADPADVITCCPLDSPLRTFADQSAAFSLADPGAWATDLLDRLRTRRWQSTIRDWRNIPAVLRAYRQAISDARGYLTDDHTSYHLRRYPGTDRTYCEWMADRINGIKE</sequence>
<dbReference type="EMBL" id="RKLN01000001">
    <property type="protein sequence ID" value="RVW06248.1"/>
    <property type="molecule type" value="Genomic_DNA"/>
</dbReference>
<dbReference type="AlphaFoldDB" id="A0A438B5M3"/>
<proteinExistence type="predicted"/>
<dbReference type="SUPFAM" id="SSF53474">
    <property type="entry name" value="alpha/beta-Hydrolases"/>
    <property type="match status" value="1"/>
</dbReference>
<protein>
    <recommendedName>
        <fullName evidence="3">AB hydrolase-1 domain-containing protein</fullName>
    </recommendedName>
</protein>
<dbReference type="Proteomes" id="UP000284333">
    <property type="component" value="Unassembled WGS sequence"/>
</dbReference>
<organism evidence="1 2">
    <name type="scientific">Rhodococcus spongiicola</name>
    <dbReference type="NCBI Taxonomy" id="2487352"/>
    <lineage>
        <taxon>Bacteria</taxon>
        <taxon>Bacillati</taxon>
        <taxon>Actinomycetota</taxon>
        <taxon>Actinomycetes</taxon>
        <taxon>Mycobacteriales</taxon>
        <taxon>Nocardiaceae</taxon>
        <taxon>Rhodococcus</taxon>
    </lineage>
</organism>
<reference evidence="1 2" key="1">
    <citation type="submission" date="2018-11" db="EMBL/GenBank/DDBJ databases">
        <title>Rhodococcus spongicola sp. nov. and Rhodococcus xishaensis sp. nov. from marine sponges.</title>
        <authorList>
            <person name="Li L."/>
            <person name="Lin H.W."/>
        </authorList>
    </citation>
    <scope>NUCLEOTIDE SEQUENCE [LARGE SCALE GENOMIC DNA]</scope>
    <source>
        <strain evidence="1 2">LHW50502</strain>
    </source>
</reference>
<dbReference type="InterPro" id="IPR029058">
    <property type="entry name" value="AB_hydrolase_fold"/>
</dbReference>
<evidence type="ECO:0008006" key="3">
    <source>
        <dbReference type="Google" id="ProtNLM"/>
    </source>
</evidence>
<evidence type="ECO:0000313" key="1">
    <source>
        <dbReference type="EMBL" id="RVW06248.1"/>
    </source>
</evidence>